<feature type="domain" description="Porphobilinogen deaminase C-terminal" evidence="13">
    <location>
        <begin position="309"/>
        <end position="383"/>
    </location>
</feature>
<organism evidence="14 15">
    <name type="scientific">Brettanomyces naardenensis</name>
    <name type="common">Yeast</name>
    <dbReference type="NCBI Taxonomy" id="13370"/>
    <lineage>
        <taxon>Eukaryota</taxon>
        <taxon>Fungi</taxon>
        <taxon>Dikarya</taxon>
        <taxon>Ascomycota</taxon>
        <taxon>Saccharomycotina</taxon>
        <taxon>Pichiomycetes</taxon>
        <taxon>Pichiales</taxon>
        <taxon>Pichiaceae</taxon>
        <taxon>Brettanomyces</taxon>
    </lineage>
</organism>
<feature type="compositionally biased region" description="Low complexity" evidence="11">
    <location>
        <begin position="29"/>
        <end position="42"/>
    </location>
</feature>
<evidence type="ECO:0000256" key="2">
    <source>
        <dbReference type="ARBA" id="ARBA00004735"/>
    </source>
</evidence>
<dbReference type="Gene3D" id="3.30.160.40">
    <property type="entry name" value="Porphobilinogen deaminase, C-terminal domain"/>
    <property type="match status" value="1"/>
</dbReference>
<accession>A0A448YFT4</accession>
<evidence type="ECO:0000256" key="9">
    <source>
        <dbReference type="ARBA" id="ARBA00030685"/>
    </source>
</evidence>
<dbReference type="Pfam" id="PF03900">
    <property type="entry name" value="Porphobil_deamC"/>
    <property type="match status" value="1"/>
</dbReference>
<evidence type="ECO:0000256" key="7">
    <source>
        <dbReference type="ARBA" id="ARBA00023133"/>
    </source>
</evidence>
<evidence type="ECO:0000259" key="13">
    <source>
        <dbReference type="Pfam" id="PF03900"/>
    </source>
</evidence>
<dbReference type="NCBIfam" id="TIGR00212">
    <property type="entry name" value="hemC"/>
    <property type="match status" value="1"/>
</dbReference>
<dbReference type="GO" id="GO:0004418">
    <property type="term" value="F:hydroxymethylbilane synthase activity"/>
    <property type="evidence" value="ECO:0007669"/>
    <property type="project" value="UniProtKB-EC"/>
</dbReference>
<dbReference type="InterPro" id="IPR022418">
    <property type="entry name" value="Porphobilinogen_deaminase_C"/>
</dbReference>
<sequence length="411" mass="45218">MLSNPLYPTSHLPSVHSLAIHSDSIGKESSTTTATLTPETSSMGTVSEKPQQPQHNAQAFGDYLLNEEEKALNLTDNAVKIGSRRSQLAVIQSEIVGKTINEFYPHIRIPIIKVSTLGDQVQNKPLYAFGGKAVWTKELEILLVEGIGEFPKIDMIVHSLKDMPTVLPDEFELGCILKREDPRDALVVKHGSSYKHLSELPAGSIVGTSSVRRSAQLLKNYPHLKFKSVRGNVNTRLRKLDDPKSDYACLILAAAGLIRLGLGDRITCYLEADEMYHAVGQGALGIEILKNDKRLQKVCEKIGCRSSTLKCVAERALLRKLEGGCSVPVGVWTTFNEETGSLRLQSIVLSTDGKESIEKELTMRVENNDDAMKLGEQLGDLMIKQGAKKILDSINFDKINEIKQAGLTTTQ</sequence>
<proteinExistence type="inferred from homology"/>
<dbReference type="SUPFAM" id="SSF54782">
    <property type="entry name" value="Porphobilinogen deaminase (hydroxymethylbilane synthase), C-terminal domain"/>
    <property type="match status" value="1"/>
</dbReference>
<protein>
    <recommendedName>
        <fullName evidence="5">Porphobilinogen deaminase</fullName>
        <ecNumber evidence="4">2.5.1.61</ecNumber>
    </recommendedName>
    <alternativeName>
        <fullName evidence="10">Hydroxymethylbilane synthase</fullName>
    </alternativeName>
    <alternativeName>
        <fullName evidence="9">Pre-uroporphyrinogen synthase</fullName>
    </alternativeName>
</protein>
<dbReference type="PANTHER" id="PTHR11557">
    <property type="entry name" value="PORPHOBILINOGEN DEAMINASE"/>
    <property type="match status" value="1"/>
</dbReference>
<evidence type="ECO:0000313" key="14">
    <source>
        <dbReference type="EMBL" id="VEU19738.1"/>
    </source>
</evidence>
<keyword evidence="7" id="KW-0350">Heme biosynthesis</keyword>
<dbReference type="EC" id="2.5.1.61" evidence="4"/>
<evidence type="ECO:0000256" key="5">
    <source>
        <dbReference type="ARBA" id="ARBA00016519"/>
    </source>
</evidence>
<dbReference type="FunFam" id="3.30.160.40:FF:000002">
    <property type="entry name" value="Porphobilinogen deaminase"/>
    <property type="match status" value="1"/>
</dbReference>
<dbReference type="OrthoDB" id="564646at2759"/>
<gene>
    <name evidence="14" type="ORF">BRENAR_LOCUS474</name>
</gene>
<evidence type="ECO:0000256" key="10">
    <source>
        <dbReference type="ARBA" id="ARBA00033064"/>
    </source>
</evidence>
<dbReference type="PROSITE" id="PS00533">
    <property type="entry name" value="PORPHOBILINOGEN_DEAM"/>
    <property type="match status" value="1"/>
</dbReference>
<dbReference type="FunCoup" id="A0A448YFT4">
    <property type="interactions" value="659"/>
</dbReference>
<dbReference type="InterPro" id="IPR022419">
    <property type="entry name" value="Porphobilin_deaminase_cofac_BS"/>
</dbReference>
<dbReference type="PANTHER" id="PTHR11557:SF0">
    <property type="entry name" value="PORPHOBILINOGEN DEAMINASE"/>
    <property type="match status" value="1"/>
</dbReference>
<dbReference type="GO" id="GO:0005737">
    <property type="term" value="C:cytoplasm"/>
    <property type="evidence" value="ECO:0007669"/>
    <property type="project" value="TreeGrafter"/>
</dbReference>
<dbReference type="GO" id="GO:0006782">
    <property type="term" value="P:protoporphyrinogen IX biosynthetic process"/>
    <property type="evidence" value="ECO:0007669"/>
    <property type="project" value="UniProtKB-UniPathway"/>
</dbReference>
<dbReference type="FunFam" id="3.40.190.10:FF:000005">
    <property type="entry name" value="Porphobilinogen deaminase"/>
    <property type="match status" value="1"/>
</dbReference>
<dbReference type="UniPathway" id="UPA00251">
    <property type="reaction ID" value="UER00319"/>
</dbReference>
<keyword evidence="8" id="KW-0627">Porphyrin biosynthesis</keyword>
<reference evidence="14 15" key="1">
    <citation type="submission" date="2018-12" db="EMBL/GenBank/DDBJ databases">
        <authorList>
            <person name="Tiukova I."/>
            <person name="Dainat J."/>
        </authorList>
    </citation>
    <scope>NUCLEOTIDE SEQUENCE [LARGE SCALE GENOMIC DNA]</scope>
</reference>
<evidence type="ECO:0000313" key="15">
    <source>
        <dbReference type="Proteomes" id="UP000290900"/>
    </source>
</evidence>
<comment type="similarity">
    <text evidence="3">Belongs to the HMBS family.</text>
</comment>
<dbReference type="SUPFAM" id="SSF53850">
    <property type="entry name" value="Periplasmic binding protein-like II"/>
    <property type="match status" value="1"/>
</dbReference>
<comment type="cofactor">
    <cofactor evidence="1">
        <name>dipyrromethane</name>
        <dbReference type="ChEBI" id="CHEBI:60342"/>
    </cofactor>
</comment>
<dbReference type="PRINTS" id="PR00151">
    <property type="entry name" value="PORPHBDMNASE"/>
</dbReference>
<dbReference type="Pfam" id="PF01379">
    <property type="entry name" value="Porphobil_deam"/>
    <property type="match status" value="1"/>
</dbReference>
<dbReference type="STRING" id="13370.A0A448YFT4"/>
<dbReference type="InParanoid" id="A0A448YFT4"/>
<keyword evidence="15" id="KW-1185">Reference proteome</keyword>
<evidence type="ECO:0000259" key="12">
    <source>
        <dbReference type="Pfam" id="PF01379"/>
    </source>
</evidence>
<dbReference type="CDD" id="cd13645">
    <property type="entry name" value="PBP2_HuPBGD_like"/>
    <property type="match status" value="1"/>
</dbReference>
<dbReference type="EMBL" id="CAACVR010000001">
    <property type="protein sequence ID" value="VEU19738.1"/>
    <property type="molecule type" value="Genomic_DNA"/>
</dbReference>
<dbReference type="AlphaFoldDB" id="A0A448YFT4"/>
<comment type="pathway">
    <text evidence="2">Porphyrin-containing compound metabolism; protoporphyrin-IX biosynthesis; coproporphyrinogen-III from 5-aminolevulinate: step 2/4.</text>
</comment>
<evidence type="ECO:0000256" key="3">
    <source>
        <dbReference type="ARBA" id="ARBA00005638"/>
    </source>
</evidence>
<dbReference type="InterPro" id="IPR036803">
    <property type="entry name" value="Porphobilinogen_deaminase_C_sf"/>
</dbReference>
<dbReference type="InterPro" id="IPR022417">
    <property type="entry name" value="Porphobilin_deaminase_N"/>
</dbReference>
<evidence type="ECO:0000256" key="6">
    <source>
        <dbReference type="ARBA" id="ARBA00022679"/>
    </source>
</evidence>
<dbReference type="Proteomes" id="UP000290900">
    <property type="component" value="Unassembled WGS sequence"/>
</dbReference>
<dbReference type="Gene3D" id="3.40.190.10">
    <property type="entry name" value="Periplasmic binding protein-like II"/>
    <property type="match status" value="2"/>
</dbReference>
<evidence type="ECO:0000256" key="8">
    <source>
        <dbReference type="ARBA" id="ARBA00023244"/>
    </source>
</evidence>
<name>A0A448YFT4_BRENA</name>
<feature type="compositionally biased region" description="Polar residues" evidence="11">
    <location>
        <begin position="43"/>
        <end position="53"/>
    </location>
</feature>
<dbReference type="InterPro" id="IPR000860">
    <property type="entry name" value="HemC"/>
</dbReference>
<keyword evidence="6" id="KW-0808">Transferase</keyword>
<feature type="domain" description="Porphobilinogen deaminase N-terminal" evidence="12">
    <location>
        <begin position="79"/>
        <end position="296"/>
    </location>
</feature>
<evidence type="ECO:0000256" key="4">
    <source>
        <dbReference type="ARBA" id="ARBA00012655"/>
    </source>
</evidence>
<evidence type="ECO:0000256" key="11">
    <source>
        <dbReference type="SAM" id="MobiDB-lite"/>
    </source>
</evidence>
<feature type="region of interest" description="Disordered" evidence="11">
    <location>
        <begin position="23"/>
        <end position="53"/>
    </location>
</feature>
<evidence type="ECO:0000256" key="1">
    <source>
        <dbReference type="ARBA" id="ARBA00001916"/>
    </source>
</evidence>